<dbReference type="OMA" id="WSEERRC"/>
<accession>A0A913YE10</accession>
<dbReference type="GO" id="GO:0005615">
    <property type="term" value="C:extracellular space"/>
    <property type="evidence" value="ECO:0007669"/>
    <property type="project" value="TreeGrafter"/>
</dbReference>
<feature type="signal peptide" evidence="1">
    <location>
        <begin position="1"/>
        <end position="16"/>
    </location>
</feature>
<evidence type="ECO:0000313" key="3">
    <source>
        <dbReference type="Proteomes" id="UP000887567"/>
    </source>
</evidence>
<name>A0A913YE10_EXADI</name>
<dbReference type="RefSeq" id="XP_028512726.1">
    <property type="nucleotide sequence ID" value="XM_028656925.1"/>
</dbReference>
<dbReference type="InterPro" id="IPR005515">
    <property type="entry name" value="VOMI"/>
</dbReference>
<dbReference type="PANTHER" id="PTHR18841:SF0">
    <property type="entry name" value="VITELLINE MEMBRANE OUTER LAYER 1 HOMOLOG A-RELATED"/>
    <property type="match status" value="1"/>
</dbReference>
<proteinExistence type="predicted"/>
<dbReference type="SUPFAM" id="SSF51092">
    <property type="entry name" value="Vitelline membrane outer protein-I (VMO-I)"/>
    <property type="match status" value="1"/>
</dbReference>
<evidence type="ECO:0000313" key="2">
    <source>
        <dbReference type="EnsemblMetazoa" id="XP_028512726.1"/>
    </source>
</evidence>
<sequence>MIAALCLFMLLAAGDAWQVSHHRNDQVGSIQPPTQTDFGDWGQAEYCNDGSYAYGFKMNVGHTNSDDDTGVNGVVLFCKPTKPDENAQIASMYKMWGKWHPVLECPGDSTYLTGVSIKSQPKQGFRTDDTAANKFQFTCKDGTKLKGVGGPHGEWGNQVNCPSNSAICGIKTQVENYQKYGDNTALNGAIFYCCST</sequence>
<keyword evidence="1" id="KW-0732">Signal</keyword>
<evidence type="ECO:0000256" key="1">
    <source>
        <dbReference type="SAM" id="SignalP"/>
    </source>
</evidence>
<evidence type="ECO:0008006" key="4">
    <source>
        <dbReference type="Google" id="ProtNLM"/>
    </source>
</evidence>
<dbReference type="KEGG" id="epa:110231889"/>
<dbReference type="Proteomes" id="UP000887567">
    <property type="component" value="Unplaced"/>
</dbReference>
<dbReference type="InterPro" id="IPR036706">
    <property type="entry name" value="VOMI_sf"/>
</dbReference>
<reference evidence="2" key="1">
    <citation type="submission" date="2022-11" db="UniProtKB">
        <authorList>
            <consortium name="EnsemblMetazoa"/>
        </authorList>
    </citation>
    <scope>IDENTIFICATION</scope>
</reference>
<dbReference type="PANTHER" id="PTHR18841">
    <property type="entry name" value="VITELLINE MEMBRANE OUTER LAYER PROTEIN I-RELATED"/>
    <property type="match status" value="1"/>
</dbReference>
<dbReference type="EnsemblMetazoa" id="XM_028656925.1">
    <property type="protein sequence ID" value="XP_028512726.1"/>
    <property type="gene ID" value="LOC110231889"/>
</dbReference>
<dbReference type="Gene3D" id="2.100.10.20">
    <property type="entry name" value="Vitelline membrane outer layer protein I (VOMI)"/>
    <property type="match status" value="1"/>
</dbReference>
<feature type="chain" id="PRO_5037618544" description="Vitelline membrane outer layer protein 1" evidence="1">
    <location>
        <begin position="17"/>
        <end position="196"/>
    </location>
</feature>
<dbReference type="GeneID" id="110231889"/>
<organism evidence="2 3">
    <name type="scientific">Exaiptasia diaphana</name>
    <name type="common">Tropical sea anemone</name>
    <name type="synonym">Aiptasia pulchella</name>
    <dbReference type="NCBI Taxonomy" id="2652724"/>
    <lineage>
        <taxon>Eukaryota</taxon>
        <taxon>Metazoa</taxon>
        <taxon>Cnidaria</taxon>
        <taxon>Anthozoa</taxon>
        <taxon>Hexacorallia</taxon>
        <taxon>Actiniaria</taxon>
        <taxon>Aiptasiidae</taxon>
        <taxon>Exaiptasia</taxon>
    </lineage>
</organism>
<protein>
    <recommendedName>
        <fullName evidence="4">Vitelline membrane outer layer protein 1</fullName>
    </recommendedName>
</protein>
<keyword evidence="3" id="KW-1185">Reference proteome</keyword>
<dbReference type="OrthoDB" id="6344411at2759"/>
<dbReference type="Pfam" id="PF03762">
    <property type="entry name" value="VOMI"/>
    <property type="match status" value="1"/>
</dbReference>
<dbReference type="AlphaFoldDB" id="A0A913YE10"/>